<dbReference type="Pfam" id="PF02900">
    <property type="entry name" value="LigB"/>
    <property type="match status" value="1"/>
</dbReference>
<comment type="similarity">
    <text evidence="2">Belongs to the DODA-type extradiol aromatic ring-opening dioxygenase family.</text>
</comment>
<dbReference type="GO" id="GO:0016702">
    <property type="term" value="F:oxidoreductase activity, acting on single donors with incorporation of molecular oxygen, incorporation of two atoms of oxygen"/>
    <property type="evidence" value="ECO:0007669"/>
    <property type="project" value="UniProtKB-ARBA"/>
</dbReference>
<dbReference type="GeneID" id="57200446"/>
<dbReference type="Proteomes" id="UP000254573">
    <property type="component" value="Unassembled WGS sequence"/>
</dbReference>
<dbReference type="Gene3D" id="3.40.830.10">
    <property type="entry name" value="LigB-like"/>
    <property type="match status" value="1"/>
</dbReference>
<dbReference type="OrthoDB" id="9790889at2"/>
<dbReference type="PIRSF" id="PIRSF006157">
    <property type="entry name" value="Doxgns_DODA"/>
    <property type="match status" value="1"/>
</dbReference>
<keyword evidence="5 7" id="KW-0560">Oxidoreductase</keyword>
<dbReference type="KEGG" id="ppno:DA70_20345"/>
<evidence type="ECO:0000256" key="3">
    <source>
        <dbReference type="ARBA" id="ARBA00022723"/>
    </source>
</evidence>
<evidence type="ECO:0000256" key="5">
    <source>
        <dbReference type="ARBA" id="ARBA00023002"/>
    </source>
</evidence>
<dbReference type="PANTHER" id="PTHR30096:SF0">
    <property type="entry name" value="4,5-DOPA DIOXYGENASE EXTRADIOL-LIKE PROTEIN"/>
    <property type="match status" value="1"/>
</dbReference>
<dbReference type="CDD" id="cd07363">
    <property type="entry name" value="45_DOPA_Dioxygenase"/>
    <property type="match status" value="1"/>
</dbReference>
<evidence type="ECO:0000256" key="1">
    <source>
        <dbReference type="ARBA" id="ARBA00001947"/>
    </source>
</evidence>
<dbReference type="AlphaFoldDB" id="A0A378YLN4"/>
<dbReference type="Proteomes" id="UP000361468">
    <property type="component" value="Unassembled WGS sequence"/>
</dbReference>
<dbReference type="EMBL" id="CABPSO010000004">
    <property type="protein sequence ID" value="VVE64837.1"/>
    <property type="molecule type" value="Genomic_DNA"/>
</dbReference>
<keyword evidence="4" id="KW-0862">Zinc</keyword>
<dbReference type="GO" id="GO:0008198">
    <property type="term" value="F:ferrous iron binding"/>
    <property type="evidence" value="ECO:0007669"/>
    <property type="project" value="InterPro"/>
</dbReference>
<reference evidence="8 10" key="2">
    <citation type="submission" date="2019-08" db="EMBL/GenBank/DDBJ databases">
        <authorList>
            <person name="Peeters C."/>
        </authorList>
    </citation>
    <scope>NUCLEOTIDE SEQUENCE [LARGE SCALE GENOMIC DNA]</scope>
    <source>
        <strain evidence="8 10">LMG 31119</strain>
    </source>
</reference>
<evidence type="ECO:0000313" key="9">
    <source>
        <dbReference type="Proteomes" id="UP000254573"/>
    </source>
</evidence>
<evidence type="ECO:0000259" key="6">
    <source>
        <dbReference type="Pfam" id="PF02900"/>
    </source>
</evidence>
<keyword evidence="10" id="KW-1185">Reference proteome</keyword>
<sequence>MSALPTLFVSHGSPLLAVDPGRTGPLLTALGRAVPRPKEILVISPHWSTPTPRVGSLAQQRTIHDFGGFPRELYALEYPAAGAPALAGRTVQLLRDAGLPASTDDQWGLDHGAWVPLRYLYPDADVPVTQLSLQRHMGPEYQYQLGQRLAPLAREGVLIVASGSFTHNLHEVFRAPSEDRAEAPYLSEFVAWFTSHLAAMDLDALFDYRARAPHAERAHPTDEHLLPLYIALGAADNAAQQTHFDTGSTYGALRMDAFAFGDAAPSLADVSALAQ</sequence>
<gene>
    <name evidence="7" type="primary">ygiD</name>
    <name evidence="7" type="ORF">NCTC13160_01967</name>
    <name evidence="8" type="ORF">PPN31119_01679</name>
</gene>
<keyword evidence="7" id="KW-0223">Dioxygenase</keyword>
<evidence type="ECO:0000313" key="8">
    <source>
        <dbReference type="EMBL" id="VVE64837.1"/>
    </source>
</evidence>
<dbReference type="EMBL" id="UGSG01000001">
    <property type="protein sequence ID" value="SUA77470.1"/>
    <property type="molecule type" value="Genomic_DNA"/>
</dbReference>
<name>A0A378YLN4_9BURK</name>
<dbReference type="GO" id="GO:0008270">
    <property type="term" value="F:zinc ion binding"/>
    <property type="evidence" value="ECO:0007669"/>
    <property type="project" value="InterPro"/>
</dbReference>
<dbReference type="PANTHER" id="PTHR30096">
    <property type="entry name" value="4,5-DOPA DIOXYGENASE EXTRADIOL-LIKE PROTEIN"/>
    <property type="match status" value="1"/>
</dbReference>
<dbReference type="STRING" id="93220.A6P55_07360"/>
<reference evidence="7 9" key="1">
    <citation type="submission" date="2018-06" db="EMBL/GenBank/DDBJ databases">
        <authorList>
            <consortium name="Pathogen Informatics"/>
            <person name="Doyle S."/>
        </authorList>
    </citation>
    <scope>NUCLEOTIDE SEQUENCE [LARGE SCALE GENOMIC DNA]</scope>
    <source>
        <strain evidence="7 9">NCTC13160</strain>
    </source>
</reference>
<evidence type="ECO:0000313" key="7">
    <source>
        <dbReference type="EMBL" id="SUA77470.1"/>
    </source>
</evidence>
<evidence type="ECO:0000256" key="2">
    <source>
        <dbReference type="ARBA" id="ARBA00007581"/>
    </source>
</evidence>
<evidence type="ECO:0000256" key="4">
    <source>
        <dbReference type="ARBA" id="ARBA00022833"/>
    </source>
</evidence>
<dbReference type="InterPro" id="IPR004183">
    <property type="entry name" value="Xdiol_dOase_suB"/>
</dbReference>
<keyword evidence="3" id="KW-0479">Metal-binding</keyword>
<proteinExistence type="inferred from homology"/>
<dbReference type="KEGG" id="ppnm:LV28_10035"/>
<protein>
    <submittedName>
        <fullName evidence="8">Aromatic ring-opening dioxygenase LigB</fullName>
    </submittedName>
    <submittedName>
        <fullName evidence="7">LigB family dioxygenase</fullName>
        <ecNumber evidence="7">1.13.-.-</ecNumber>
    </submittedName>
</protein>
<dbReference type="RefSeq" id="WP_023872222.1">
    <property type="nucleotide sequence ID" value="NC_023018.2"/>
</dbReference>
<dbReference type="SMR" id="A0A378YLN4"/>
<accession>A0A378YLN4</accession>
<dbReference type="EC" id="1.13.-.-" evidence="7"/>
<dbReference type="InterPro" id="IPR014436">
    <property type="entry name" value="Extradiol_dOase_DODA"/>
</dbReference>
<organism evidence="7 9">
    <name type="scientific">Pandoraea pnomenusa</name>
    <dbReference type="NCBI Taxonomy" id="93220"/>
    <lineage>
        <taxon>Bacteria</taxon>
        <taxon>Pseudomonadati</taxon>
        <taxon>Pseudomonadota</taxon>
        <taxon>Betaproteobacteria</taxon>
        <taxon>Burkholderiales</taxon>
        <taxon>Burkholderiaceae</taxon>
        <taxon>Pandoraea</taxon>
    </lineage>
</organism>
<dbReference type="KEGG" id="prb:X636_06195"/>
<feature type="domain" description="Extradiol ring-cleavage dioxygenase class III enzyme subunit B" evidence="6">
    <location>
        <begin position="27"/>
        <end position="238"/>
    </location>
</feature>
<dbReference type="SUPFAM" id="SSF53213">
    <property type="entry name" value="LigB-like"/>
    <property type="match status" value="1"/>
</dbReference>
<comment type="cofactor">
    <cofactor evidence="1">
        <name>Zn(2+)</name>
        <dbReference type="ChEBI" id="CHEBI:29105"/>
    </cofactor>
</comment>
<evidence type="ECO:0000313" key="10">
    <source>
        <dbReference type="Proteomes" id="UP000361468"/>
    </source>
</evidence>